<proteinExistence type="predicted"/>
<evidence type="ECO:0000313" key="3">
    <source>
        <dbReference type="Proteomes" id="UP000053831"/>
    </source>
</evidence>
<feature type="compositionally biased region" description="Acidic residues" evidence="1">
    <location>
        <begin position="208"/>
        <end position="220"/>
    </location>
</feature>
<feature type="compositionally biased region" description="Polar residues" evidence="1">
    <location>
        <begin position="459"/>
        <end position="469"/>
    </location>
</feature>
<feature type="region of interest" description="Disordered" evidence="1">
    <location>
        <begin position="1"/>
        <end position="49"/>
    </location>
</feature>
<evidence type="ECO:0000313" key="2">
    <source>
        <dbReference type="EMBL" id="KOS22348.1"/>
    </source>
</evidence>
<dbReference type="STRING" id="150374.A0A0M8N033"/>
<sequence length="538" mass="57199">MKSTSSRFSFDMIGSANQEKLLEDRHRQREMGKKAAAADAPRNSMYDDFDEDGFDYDAMMDDGGLEERIPGVNADYDDDKFYDEDQIREQADPDDDQENFAGFVFQRSNPGSSATPVQLTTAGHGFTEDDLYFGGDLTGFEDDFAEDLAAEPDGDGVPFDESIFDDNDTDQFGRPLPGAFALAHRRQSIAERAESGVAVGDGTGLEEKAEEEQEDEEAADEMPCAAASSVRGPELVAPIPTSSSGSVEAVYQAALAAAAQKAAASGKFERSKSPGYGGADDGGEPLGDLDPLDPLYFEYQDPSEDFGYVDDGIGDDYELDDDAIIAEANASALANDADGWYGQEFGFYSAPINIHGSQNAGVDYSYANGGFFGPKGLGGLDRSASGRVASREPNLTPITERSEYSNRNSVMSLGVPNGNSGTPTMQSPGLAQLAMLADRGDDLTLSALLRLRSRAWGDSQASLVSSSKDGSPRSDRGGEAQSSPRGGHFAGQHLGSNGAHGRKNSVFSVGQQQFGGGRGPGIPGATDRYPWGRAHARR</sequence>
<feature type="region of interest" description="Disordered" evidence="1">
    <location>
        <begin position="267"/>
        <end position="292"/>
    </location>
</feature>
<feature type="region of interest" description="Disordered" evidence="1">
    <location>
        <begin position="192"/>
        <end position="228"/>
    </location>
</feature>
<name>A0A0M8N033_ESCWE</name>
<organism evidence="2 3">
    <name type="scientific">Escovopsis weberi</name>
    <dbReference type="NCBI Taxonomy" id="150374"/>
    <lineage>
        <taxon>Eukaryota</taxon>
        <taxon>Fungi</taxon>
        <taxon>Dikarya</taxon>
        <taxon>Ascomycota</taxon>
        <taxon>Pezizomycotina</taxon>
        <taxon>Sordariomycetes</taxon>
        <taxon>Hypocreomycetidae</taxon>
        <taxon>Hypocreales</taxon>
        <taxon>Hypocreaceae</taxon>
        <taxon>Escovopsis</taxon>
    </lineage>
</organism>
<feature type="compositionally biased region" description="Gly residues" evidence="1">
    <location>
        <begin position="513"/>
        <end position="522"/>
    </location>
</feature>
<dbReference type="AlphaFoldDB" id="A0A0M8N033"/>
<accession>A0A0M8N033</accession>
<protein>
    <submittedName>
        <fullName evidence="2">Uncharacterized protein</fullName>
    </submittedName>
</protein>
<feature type="region of interest" description="Disordered" evidence="1">
    <location>
        <begin position="459"/>
        <end position="538"/>
    </location>
</feature>
<feature type="region of interest" description="Disordered" evidence="1">
    <location>
        <begin position="148"/>
        <end position="172"/>
    </location>
</feature>
<evidence type="ECO:0000256" key="1">
    <source>
        <dbReference type="SAM" id="MobiDB-lite"/>
    </source>
</evidence>
<gene>
    <name evidence="2" type="ORF">ESCO_002128</name>
</gene>
<dbReference type="EMBL" id="LGSR01000006">
    <property type="protein sequence ID" value="KOS22348.1"/>
    <property type="molecule type" value="Genomic_DNA"/>
</dbReference>
<comment type="caution">
    <text evidence="2">The sequence shown here is derived from an EMBL/GenBank/DDBJ whole genome shotgun (WGS) entry which is preliminary data.</text>
</comment>
<dbReference type="OrthoDB" id="5408302at2759"/>
<dbReference type="Proteomes" id="UP000053831">
    <property type="component" value="Unassembled WGS sequence"/>
</dbReference>
<reference evidence="2 3" key="1">
    <citation type="submission" date="2015-07" db="EMBL/GenBank/DDBJ databases">
        <title>The genome of the fungus Escovopsis weberi, a specialized disease agent of ant agriculture.</title>
        <authorList>
            <person name="de Man T.J."/>
            <person name="Stajich J.E."/>
            <person name="Kubicek C.P."/>
            <person name="Chenthamara K."/>
            <person name="Atanasova L."/>
            <person name="Druzhinina I.S."/>
            <person name="Birnbaum S."/>
            <person name="Barribeau S.M."/>
            <person name="Teiling C."/>
            <person name="Suen G."/>
            <person name="Currie C."/>
            <person name="Gerardo N.M."/>
        </authorList>
    </citation>
    <scope>NUCLEOTIDE SEQUENCE [LARGE SCALE GENOMIC DNA]</scope>
</reference>
<feature type="compositionally biased region" description="Basic and acidic residues" evidence="1">
    <location>
        <begin position="20"/>
        <end position="33"/>
    </location>
</feature>
<keyword evidence="3" id="KW-1185">Reference proteome</keyword>